<accession>A0A6C0JVY9</accession>
<evidence type="ECO:0000313" key="1">
    <source>
        <dbReference type="EMBL" id="QHU09915.1"/>
    </source>
</evidence>
<reference evidence="1" key="1">
    <citation type="journal article" date="2020" name="Nature">
        <title>Giant virus diversity and host interactions through global metagenomics.</title>
        <authorList>
            <person name="Schulz F."/>
            <person name="Roux S."/>
            <person name="Paez-Espino D."/>
            <person name="Jungbluth S."/>
            <person name="Walsh D.A."/>
            <person name="Denef V.J."/>
            <person name="McMahon K.D."/>
            <person name="Konstantinidis K.T."/>
            <person name="Eloe-Fadrosh E.A."/>
            <person name="Kyrpides N.C."/>
            <person name="Woyke T."/>
        </authorList>
    </citation>
    <scope>NUCLEOTIDE SEQUENCE</scope>
    <source>
        <strain evidence="1">GVMAG-S-1101164-164</strain>
    </source>
</reference>
<dbReference type="AlphaFoldDB" id="A0A6C0JVY9"/>
<proteinExistence type="predicted"/>
<name>A0A6C0JVY9_9ZZZZ</name>
<organism evidence="1">
    <name type="scientific">viral metagenome</name>
    <dbReference type="NCBI Taxonomy" id="1070528"/>
    <lineage>
        <taxon>unclassified sequences</taxon>
        <taxon>metagenomes</taxon>
        <taxon>organismal metagenomes</taxon>
    </lineage>
</organism>
<protein>
    <submittedName>
        <fullName evidence="1">Uncharacterized protein</fullName>
    </submittedName>
</protein>
<sequence>MSVDASQFTQFKRVGTSARGTQAPITVHTFQYIAPVSNVSSLTGFLPTPSVKSKQPQVQYPFNFPTFLAKISAVNRFCG</sequence>
<dbReference type="EMBL" id="MN740747">
    <property type="protein sequence ID" value="QHU09915.1"/>
    <property type="molecule type" value="Genomic_DNA"/>
</dbReference>